<feature type="domain" description="N-acetyltransferase" evidence="3">
    <location>
        <begin position="4"/>
        <end position="174"/>
    </location>
</feature>
<accession>A0ABW3T4J5</accession>
<dbReference type="EC" id="2.3.-.-" evidence="4"/>
<reference evidence="5" key="1">
    <citation type="journal article" date="2019" name="Int. J. Syst. Evol. Microbiol.">
        <title>The Global Catalogue of Microorganisms (GCM) 10K type strain sequencing project: providing services to taxonomists for standard genome sequencing and annotation.</title>
        <authorList>
            <consortium name="The Broad Institute Genomics Platform"/>
            <consortium name="The Broad Institute Genome Sequencing Center for Infectious Disease"/>
            <person name="Wu L."/>
            <person name="Ma J."/>
        </authorList>
    </citation>
    <scope>NUCLEOTIDE SEQUENCE [LARGE SCALE GENOMIC DNA]</scope>
    <source>
        <strain evidence="5">CCUG 55074</strain>
    </source>
</reference>
<dbReference type="SUPFAM" id="SSF55729">
    <property type="entry name" value="Acyl-CoA N-acyltransferases (Nat)"/>
    <property type="match status" value="1"/>
</dbReference>
<keyword evidence="2 4" id="KW-0012">Acyltransferase</keyword>
<organism evidence="4 5">
    <name type="scientific">Phenylobacterium conjunctum</name>
    <dbReference type="NCBI Taxonomy" id="1298959"/>
    <lineage>
        <taxon>Bacteria</taxon>
        <taxon>Pseudomonadati</taxon>
        <taxon>Pseudomonadota</taxon>
        <taxon>Alphaproteobacteria</taxon>
        <taxon>Caulobacterales</taxon>
        <taxon>Caulobacteraceae</taxon>
        <taxon>Phenylobacterium</taxon>
    </lineage>
</organism>
<dbReference type="Proteomes" id="UP001597216">
    <property type="component" value="Unassembled WGS sequence"/>
</dbReference>
<dbReference type="EMBL" id="JBHTLQ010000036">
    <property type="protein sequence ID" value="MFD1191868.1"/>
    <property type="molecule type" value="Genomic_DNA"/>
</dbReference>
<gene>
    <name evidence="4" type="ORF">ACFQ27_14855</name>
</gene>
<dbReference type="PROSITE" id="PS51186">
    <property type="entry name" value="GNAT"/>
    <property type="match status" value="1"/>
</dbReference>
<dbReference type="InterPro" id="IPR016181">
    <property type="entry name" value="Acyl_CoA_acyltransferase"/>
</dbReference>
<dbReference type="GO" id="GO:0016746">
    <property type="term" value="F:acyltransferase activity"/>
    <property type="evidence" value="ECO:0007669"/>
    <property type="project" value="UniProtKB-KW"/>
</dbReference>
<name>A0ABW3T4J5_9CAUL</name>
<proteinExistence type="predicted"/>
<dbReference type="InterPro" id="IPR000182">
    <property type="entry name" value="GNAT_dom"/>
</dbReference>
<dbReference type="PANTHER" id="PTHR43877">
    <property type="entry name" value="AMINOALKYLPHOSPHONATE N-ACETYLTRANSFERASE-RELATED-RELATED"/>
    <property type="match status" value="1"/>
</dbReference>
<sequence>MSDLIIRRATPADAQALSTIGARTFTETFAHLYPPEDLAAFLASAYGMERTVADLNDPAKAAWLVETPAGEIVGHGLAGPCHLPHPDVTPECGELERFYLLKAHQNGGTGGRLWREIMAWLEAPGPRDLWIGVWSENHGAQRFYGRQGFEKVGEYGFKVGSVVDREFILKRPKGQVF</sequence>
<dbReference type="RefSeq" id="WP_377354131.1">
    <property type="nucleotide sequence ID" value="NZ_JBHTLQ010000036.1"/>
</dbReference>
<evidence type="ECO:0000256" key="1">
    <source>
        <dbReference type="ARBA" id="ARBA00022679"/>
    </source>
</evidence>
<evidence type="ECO:0000313" key="5">
    <source>
        <dbReference type="Proteomes" id="UP001597216"/>
    </source>
</evidence>
<keyword evidence="1 4" id="KW-0808">Transferase</keyword>
<evidence type="ECO:0000313" key="4">
    <source>
        <dbReference type="EMBL" id="MFD1191868.1"/>
    </source>
</evidence>
<evidence type="ECO:0000259" key="3">
    <source>
        <dbReference type="PROSITE" id="PS51186"/>
    </source>
</evidence>
<dbReference type="Pfam" id="PF00583">
    <property type="entry name" value="Acetyltransf_1"/>
    <property type="match status" value="1"/>
</dbReference>
<dbReference type="InterPro" id="IPR050832">
    <property type="entry name" value="Bact_Acetyltransf"/>
</dbReference>
<evidence type="ECO:0000256" key="2">
    <source>
        <dbReference type="ARBA" id="ARBA00023315"/>
    </source>
</evidence>
<comment type="caution">
    <text evidence="4">The sequence shown here is derived from an EMBL/GenBank/DDBJ whole genome shotgun (WGS) entry which is preliminary data.</text>
</comment>
<dbReference type="Gene3D" id="3.40.630.30">
    <property type="match status" value="1"/>
</dbReference>
<protein>
    <submittedName>
        <fullName evidence="4">GNAT family N-acetyltransferase</fullName>
        <ecNumber evidence="4">2.3.-.-</ecNumber>
    </submittedName>
</protein>
<keyword evidence="5" id="KW-1185">Reference proteome</keyword>